<name>A0A1X6ZKV7_9RHOB</name>
<dbReference type="AlphaFoldDB" id="A0A1X6ZKV7"/>
<dbReference type="InterPro" id="IPR033932">
    <property type="entry name" value="YtcJ-like"/>
</dbReference>
<evidence type="ECO:0000313" key="2">
    <source>
        <dbReference type="EMBL" id="SLN54844.1"/>
    </source>
</evidence>
<dbReference type="OrthoDB" id="9811399at2"/>
<sequence>MTDLVILNGRVMTFAGPDAEALAITGGVITAVGSNAEIRDLAGSARVIDAQGNTVLPGFIDSHVHLFQGAAELEYLNLHGVTGFDAIAAKVRLYSASRQDDVLLFANCFEYHAFGDAPTTRQDLDAVVSDRPFFVMASDGHTGWANTKALELAGLLHGMAVDEGSEIVMAADGTASGELREAAAIGPVYAYTPLGGREAAGSVTGADPIPIPTAKERALDKDILAKGLKYCAAHGITGLHNMDGNFYQLELLSEMEKEGTLLSRIEIPMHLKHTDPLDRLEEAAQMRAQYTSDMLWSSRIKMFIDGVIDNGTAFMLQPYPETDSCSAPLFTVNHFKQACIRADAMGLQISVHAIGDAGVRSTLDGFEAARIANGIRDSRHRIEHIEVINPADIPRLAELGVVASLQPLHSPRAGFFTPYEPGAILHEFQIDQSCPWQTLRSAGAKVVFSTDWPVVPLNVMQTIQGAVCGLDPDAPQMGAGQYQSLRASLASYTCENAWVEFNEHRKGKLQTGMMADIVVMDHDLEAMPPEELGTASAAVTICGGSITYEA</sequence>
<dbReference type="Gene3D" id="3.20.20.140">
    <property type="entry name" value="Metal-dependent hydrolases"/>
    <property type="match status" value="1"/>
</dbReference>
<dbReference type="Pfam" id="PF07969">
    <property type="entry name" value="Amidohydro_3"/>
    <property type="match status" value="1"/>
</dbReference>
<dbReference type="SUPFAM" id="SSF51556">
    <property type="entry name" value="Metallo-dependent hydrolases"/>
    <property type="match status" value="1"/>
</dbReference>
<dbReference type="Proteomes" id="UP000193061">
    <property type="component" value="Unassembled WGS sequence"/>
</dbReference>
<feature type="domain" description="Amidohydrolase 3" evidence="1">
    <location>
        <begin position="46"/>
        <end position="548"/>
    </location>
</feature>
<keyword evidence="3" id="KW-1185">Reference proteome</keyword>
<dbReference type="Gene3D" id="2.30.40.10">
    <property type="entry name" value="Urease, subunit C, domain 1"/>
    <property type="match status" value="1"/>
</dbReference>
<evidence type="ECO:0000259" key="1">
    <source>
        <dbReference type="Pfam" id="PF07969"/>
    </source>
</evidence>
<dbReference type="InterPro" id="IPR032466">
    <property type="entry name" value="Metal_Hydrolase"/>
</dbReference>
<dbReference type="PANTHER" id="PTHR22642">
    <property type="entry name" value="IMIDAZOLONEPROPIONASE"/>
    <property type="match status" value="1"/>
</dbReference>
<gene>
    <name evidence="2" type="primary">nfdA_1</name>
    <name evidence="2" type="ORF">ROA7450_02817</name>
</gene>
<organism evidence="2 3">
    <name type="scientific">Roseovarius albus</name>
    <dbReference type="NCBI Taxonomy" id="1247867"/>
    <lineage>
        <taxon>Bacteria</taxon>
        <taxon>Pseudomonadati</taxon>
        <taxon>Pseudomonadota</taxon>
        <taxon>Alphaproteobacteria</taxon>
        <taxon>Rhodobacterales</taxon>
        <taxon>Roseobacteraceae</taxon>
        <taxon>Roseovarius</taxon>
    </lineage>
</organism>
<dbReference type="CDD" id="cd01300">
    <property type="entry name" value="YtcJ_like"/>
    <property type="match status" value="1"/>
</dbReference>
<dbReference type="PANTHER" id="PTHR22642:SF2">
    <property type="entry name" value="PROTEIN LONG AFTER FAR-RED 3"/>
    <property type="match status" value="1"/>
</dbReference>
<keyword evidence="2" id="KW-0378">Hydrolase</keyword>
<dbReference type="RefSeq" id="WP_085806447.1">
    <property type="nucleotide sequence ID" value="NZ_FWFX01000009.1"/>
</dbReference>
<dbReference type="SUPFAM" id="SSF51338">
    <property type="entry name" value="Composite domain of metallo-dependent hydrolases"/>
    <property type="match status" value="1"/>
</dbReference>
<dbReference type="Gene3D" id="3.10.310.70">
    <property type="match status" value="1"/>
</dbReference>
<protein>
    <submittedName>
        <fullName evidence="2">N-substituted formamide deformylase</fullName>
        <ecNumber evidence="2">3.5.1.91</ecNumber>
    </submittedName>
</protein>
<evidence type="ECO:0000313" key="3">
    <source>
        <dbReference type="Proteomes" id="UP000193061"/>
    </source>
</evidence>
<dbReference type="InterPro" id="IPR013108">
    <property type="entry name" value="Amidohydro_3"/>
</dbReference>
<accession>A0A1X6ZKV7</accession>
<reference evidence="2 3" key="1">
    <citation type="submission" date="2017-03" db="EMBL/GenBank/DDBJ databases">
        <authorList>
            <person name="Afonso C.L."/>
            <person name="Miller P.J."/>
            <person name="Scott M.A."/>
            <person name="Spackman E."/>
            <person name="Goraichik I."/>
            <person name="Dimitrov K.M."/>
            <person name="Suarez D.L."/>
            <person name="Swayne D.E."/>
        </authorList>
    </citation>
    <scope>NUCLEOTIDE SEQUENCE [LARGE SCALE GENOMIC DNA]</scope>
    <source>
        <strain evidence="2 3">CECT 7450</strain>
    </source>
</reference>
<dbReference type="InterPro" id="IPR011059">
    <property type="entry name" value="Metal-dep_hydrolase_composite"/>
</dbReference>
<dbReference type="EMBL" id="FWFX01000009">
    <property type="protein sequence ID" value="SLN54844.1"/>
    <property type="molecule type" value="Genomic_DNA"/>
</dbReference>
<dbReference type="GO" id="GO:0016810">
    <property type="term" value="F:hydrolase activity, acting on carbon-nitrogen (but not peptide) bonds"/>
    <property type="evidence" value="ECO:0007669"/>
    <property type="project" value="InterPro"/>
</dbReference>
<proteinExistence type="predicted"/>
<dbReference type="EC" id="3.5.1.91" evidence="2"/>